<reference evidence="2 3" key="1">
    <citation type="journal article" date="2019" name="Int. J. Syst. Evol. Microbiol.">
        <title>The Global Catalogue of Microorganisms (GCM) 10K type strain sequencing project: providing services to taxonomists for standard genome sequencing and annotation.</title>
        <authorList>
            <consortium name="The Broad Institute Genomics Platform"/>
            <consortium name="The Broad Institute Genome Sequencing Center for Infectious Disease"/>
            <person name="Wu L."/>
            <person name="Ma J."/>
        </authorList>
    </citation>
    <scope>NUCLEOTIDE SEQUENCE [LARGE SCALE GENOMIC DNA]</scope>
    <source>
        <strain evidence="2 3">NBRC 111368</strain>
    </source>
</reference>
<feature type="transmembrane region" description="Helical" evidence="1">
    <location>
        <begin position="50"/>
        <end position="73"/>
    </location>
</feature>
<dbReference type="EMBL" id="JBHSWU010001081">
    <property type="protein sequence ID" value="MFC6726387.1"/>
    <property type="molecule type" value="Genomic_DNA"/>
</dbReference>
<proteinExistence type="predicted"/>
<accession>A0ABD5S566</accession>
<protein>
    <submittedName>
        <fullName evidence="2">Manganese transporter</fullName>
    </submittedName>
</protein>
<dbReference type="Pfam" id="PF11449">
    <property type="entry name" value="ArsP_2"/>
    <property type="match status" value="1"/>
</dbReference>
<keyword evidence="1" id="KW-0812">Transmembrane</keyword>
<dbReference type="AlphaFoldDB" id="A0ABD5S566"/>
<keyword evidence="3" id="KW-1185">Reference proteome</keyword>
<name>A0ABD5S566_9EURY</name>
<feature type="non-terminal residue" evidence="2">
    <location>
        <position position="1"/>
    </location>
</feature>
<keyword evidence="1" id="KW-0472">Membrane</keyword>
<evidence type="ECO:0000313" key="3">
    <source>
        <dbReference type="Proteomes" id="UP001596328"/>
    </source>
</evidence>
<dbReference type="InterPro" id="IPR021552">
    <property type="entry name" value="ArsP_2"/>
</dbReference>
<gene>
    <name evidence="2" type="ORF">ACFQE1_18875</name>
</gene>
<sequence>VVGLIPGCGPQIVLAAAYAEGAIPFSALTANAISQDGDALFPLIAIDKKAAVIASVYTTIPALVVGVGMHLLFGPMFGFGVLG</sequence>
<keyword evidence="1" id="KW-1133">Transmembrane helix</keyword>
<comment type="caution">
    <text evidence="2">The sequence shown here is derived from an EMBL/GenBank/DDBJ whole genome shotgun (WGS) entry which is preliminary data.</text>
</comment>
<organism evidence="2 3">
    <name type="scientific">Halobium palmae</name>
    <dbReference type="NCBI Taxonomy" id="1776492"/>
    <lineage>
        <taxon>Archaea</taxon>
        <taxon>Methanobacteriati</taxon>
        <taxon>Methanobacteriota</taxon>
        <taxon>Stenosarchaea group</taxon>
        <taxon>Halobacteria</taxon>
        <taxon>Halobacteriales</taxon>
        <taxon>Haloferacaceae</taxon>
        <taxon>Halobium</taxon>
    </lineage>
</organism>
<evidence type="ECO:0000313" key="2">
    <source>
        <dbReference type="EMBL" id="MFC6726387.1"/>
    </source>
</evidence>
<dbReference type="Proteomes" id="UP001596328">
    <property type="component" value="Unassembled WGS sequence"/>
</dbReference>
<evidence type="ECO:0000256" key="1">
    <source>
        <dbReference type="SAM" id="Phobius"/>
    </source>
</evidence>